<keyword evidence="3" id="KW-1185">Reference proteome</keyword>
<keyword evidence="1" id="KW-1133">Transmembrane helix</keyword>
<dbReference type="VEuPathDB" id="VectorBase:GBRI031589"/>
<reference evidence="3" key="1">
    <citation type="submission" date="2014-03" db="EMBL/GenBank/DDBJ databases">
        <authorList>
            <person name="Aksoy S."/>
            <person name="Warren W."/>
            <person name="Wilson R.K."/>
        </authorList>
    </citation>
    <scope>NUCLEOTIDE SEQUENCE [LARGE SCALE GENOMIC DNA]</scope>
    <source>
        <strain evidence="3">IAEA</strain>
    </source>
</reference>
<dbReference type="EnsemblMetazoa" id="GBRI031589-RA">
    <property type="protein sequence ID" value="GBRI031589-PA"/>
    <property type="gene ID" value="GBRI031589"/>
</dbReference>
<keyword evidence="1" id="KW-0812">Transmembrane</keyword>
<evidence type="ECO:0000256" key="1">
    <source>
        <dbReference type="SAM" id="Phobius"/>
    </source>
</evidence>
<dbReference type="Proteomes" id="UP000091820">
    <property type="component" value="Unassembled WGS sequence"/>
</dbReference>
<protein>
    <submittedName>
        <fullName evidence="2">Uncharacterized protein</fullName>
    </submittedName>
</protein>
<evidence type="ECO:0000313" key="2">
    <source>
        <dbReference type="EnsemblMetazoa" id="GBRI031589-PA"/>
    </source>
</evidence>
<dbReference type="AlphaFoldDB" id="A0A1A9WTQ2"/>
<reference evidence="2" key="2">
    <citation type="submission" date="2020-05" db="UniProtKB">
        <authorList>
            <consortium name="EnsemblMetazoa"/>
        </authorList>
    </citation>
    <scope>IDENTIFICATION</scope>
    <source>
        <strain evidence="2">IAEA</strain>
    </source>
</reference>
<accession>A0A1A9WTQ2</accession>
<keyword evidence="1" id="KW-0472">Membrane</keyword>
<name>A0A1A9WTQ2_9MUSC</name>
<sequence>MKLIRKRKDCHYKFIVANMWNSVQLFNTLLKFNLTVEKLQGLTQYSGILLTTFSFHFLLQISLILLFEKKEKHEKRAKYPFVLSEVSLLRIIRMMVLWCPIDDKRGNLLTVMRQLTEIGFKHSTKHRRKK</sequence>
<feature type="transmembrane region" description="Helical" evidence="1">
    <location>
        <begin position="42"/>
        <end position="67"/>
    </location>
</feature>
<evidence type="ECO:0000313" key="3">
    <source>
        <dbReference type="Proteomes" id="UP000091820"/>
    </source>
</evidence>
<organism evidence="2 3">
    <name type="scientific">Glossina brevipalpis</name>
    <dbReference type="NCBI Taxonomy" id="37001"/>
    <lineage>
        <taxon>Eukaryota</taxon>
        <taxon>Metazoa</taxon>
        <taxon>Ecdysozoa</taxon>
        <taxon>Arthropoda</taxon>
        <taxon>Hexapoda</taxon>
        <taxon>Insecta</taxon>
        <taxon>Pterygota</taxon>
        <taxon>Neoptera</taxon>
        <taxon>Endopterygota</taxon>
        <taxon>Diptera</taxon>
        <taxon>Brachycera</taxon>
        <taxon>Muscomorpha</taxon>
        <taxon>Hippoboscoidea</taxon>
        <taxon>Glossinidae</taxon>
        <taxon>Glossina</taxon>
    </lineage>
</organism>
<feature type="transmembrane region" description="Helical" evidence="1">
    <location>
        <begin position="12"/>
        <end position="30"/>
    </location>
</feature>
<proteinExistence type="predicted"/>